<feature type="transmembrane region" description="Helical" evidence="1">
    <location>
        <begin position="30"/>
        <end position="50"/>
    </location>
</feature>
<evidence type="ECO:0000313" key="2">
    <source>
        <dbReference type="EMBL" id="EFA07282.1"/>
    </source>
</evidence>
<dbReference type="OMA" id="CGYITNK"/>
<evidence type="ECO:0000313" key="3">
    <source>
        <dbReference type="Proteomes" id="UP000007266"/>
    </source>
</evidence>
<dbReference type="PANTHER" id="PTHR47113:SF1">
    <property type="entry name" value="LD09343P"/>
    <property type="match status" value="1"/>
</dbReference>
<dbReference type="Gene3D" id="3.30.470.20">
    <property type="entry name" value="ATP-grasp fold, B domain"/>
    <property type="match status" value="1"/>
</dbReference>
<sequence length="512" mass="59192">MSEKTETRPKQEKSGRSSVIDSFVSQYERYYSLSVLIAVVSVVTILIIAADECRTCFNRLEEVTQVTTSDGYKTYWVYGKNVESGYLKHVFIILNRLGYKNDPNATDWDLLWAHDYPFRKLYPQLNHLRPHQKVNHFPGCGYITNKVDLAVSGLKYIPPAFKLPQDKDNFLKYATSHPNVTFVQKNNDHRNIKVKPVNEIDLNSEGTFVQEFVDKPLLVSGHKFDIGVYTIITSIDPLRVYIYNGDALLRFCPVKYYPFDPKNLDKYVVGDDYLPIWEVPALDYYYNELGFGMRESLNAFLRAKGKNPQTIWDQIEDAIRILILNKEPKILDVVAKFKSKRNFFELVRVDFVVDEDLNVFLLEANMSPNLSSAHFPPNQLLYEQVLYNVMGLLGLGERIRKDSLAVRSHSEEEMMVSDKNLATYPKECNSSLCKSGCVSPVCQLCRPCLSADTLEYLKEAYKEHLNRGDCKRIFPPSQLKPEAEVKWEEYSAENQLQYRWFLGKCQLDATWC</sequence>
<dbReference type="eggNOG" id="KOG2156">
    <property type="taxonomic scope" value="Eukaryota"/>
</dbReference>
<reference evidence="2 3" key="1">
    <citation type="journal article" date="2008" name="Nature">
        <title>The genome of the model beetle and pest Tribolium castaneum.</title>
        <authorList>
            <consortium name="Tribolium Genome Sequencing Consortium"/>
            <person name="Richards S."/>
            <person name="Gibbs R.A."/>
            <person name="Weinstock G.M."/>
            <person name="Brown S.J."/>
            <person name="Denell R."/>
            <person name="Beeman R.W."/>
            <person name="Gibbs R."/>
            <person name="Beeman R.W."/>
            <person name="Brown S.J."/>
            <person name="Bucher G."/>
            <person name="Friedrich M."/>
            <person name="Grimmelikhuijzen C.J."/>
            <person name="Klingler M."/>
            <person name="Lorenzen M."/>
            <person name="Richards S."/>
            <person name="Roth S."/>
            <person name="Schroder R."/>
            <person name="Tautz D."/>
            <person name="Zdobnov E.M."/>
            <person name="Muzny D."/>
            <person name="Gibbs R.A."/>
            <person name="Weinstock G.M."/>
            <person name="Attaway T."/>
            <person name="Bell S."/>
            <person name="Buhay C.J."/>
            <person name="Chandrabose M.N."/>
            <person name="Chavez D."/>
            <person name="Clerk-Blankenburg K.P."/>
            <person name="Cree A."/>
            <person name="Dao M."/>
            <person name="Davis C."/>
            <person name="Chacko J."/>
            <person name="Dinh H."/>
            <person name="Dugan-Rocha S."/>
            <person name="Fowler G."/>
            <person name="Garner T.T."/>
            <person name="Garnes J."/>
            <person name="Gnirke A."/>
            <person name="Hawes A."/>
            <person name="Hernandez J."/>
            <person name="Hines S."/>
            <person name="Holder M."/>
            <person name="Hume J."/>
            <person name="Jhangiani S.N."/>
            <person name="Joshi V."/>
            <person name="Khan Z.M."/>
            <person name="Jackson L."/>
            <person name="Kovar C."/>
            <person name="Kowis A."/>
            <person name="Lee S."/>
            <person name="Lewis L.R."/>
            <person name="Margolis J."/>
            <person name="Morgan M."/>
            <person name="Nazareth L.V."/>
            <person name="Nguyen N."/>
            <person name="Okwuonu G."/>
            <person name="Parker D."/>
            <person name="Richards S."/>
            <person name="Ruiz S.J."/>
            <person name="Santibanez J."/>
            <person name="Savard J."/>
            <person name="Scherer S.E."/>
            <person name="Schneider B."/>
            <person name="Sodergren E."/>
            <person name="Tautz D."/>
            <person name="Vattahil S."/>
            <person name="Villasana D."/>
            <person name="White C.S."/>
            <person name="Wright R."/>
            <person name="Park Y."/>
            <person name="Beeman R.W."/>
            <person name="Lord J."/>
            <person name="Oppert B."/>
            <person name="Lorenzen M."/>
            <person name="Brown S."/>
            <person name="Wang L."/>
            <person name="Savard J."/>
            <person name="Tautz D."/>
            <person name="Richards S."/>
            <person name="Weinstock G."/>
            <person name="Gibbs R.A."/>
            <person name="Liu Y."/>
            <person name="Worley K."/>
            <person name="Weinstock G."/>
            <person name="Elsik C.G."/>
            <person name="Reese J.T."/>
            <person name="Elhaik E."/>
            <person name="Landan G."/>
            <person name="Graur D."/>
            <person name="Arensburger P."/>
            <person name="Atkinson P."/>
            <person name="Beeman R.W."/>
            <person name="Beidler J."/>
            <person name="Brown S.J."/>
            <person name="Demuth J.P."/>
            <person name="Drury D.W."/>
            <person name="Du Y.Z."/>
            <person name="Fujiwara H."/>
            <person name="Lorenzen M."/>
            <person name="Maselli V."/>
            <person name="Osanai M."/>
            <person name="Park Y."/>
            <person name="Robertson H.M."/>
            <person name="Tu Z."/>
            <person name="Wang J.J."/>
            <person name="Wang S."/>
            <person name="Richards S."/>
            <person name="Song H."/>
            <person name="Zhang L."/>
            <person name="Sodergren E."/>
            <person name="Werner D."/>
            <person name="Stanke M."/>
            <person name="Morgenstern B."/>
            <person name="Solovyev V."/>
            <person name="Kosarev P."/>
            <person name="Brown G."/>
            <person name="Chen H.C."/>
            <person name="Ermolaeva O."/>
            <person name="Hlavina W."/>
            <person name="Kapustin Y."/>
            <person name="Kiryutin B."/>
            <person name="Kitts P."/>
            <person name="Maglott D."/>
            <person name="Pruitt K."/>
            <person name="Sapojnikov V."/>
            <person name="Souvorov A."/>
            <person name="Mackey A.J."/>
            <person name="Waterhouse R.M."/>
            <person name="Wyder S."/>
            <person name="Zdobnov E.M."/>
            <person name="Zdobnov E.M."/>
            <person name="Wyder S."/>
            <person name="Kriventseva E.V."/>
            <person name="Kadowaki T."/>
            <person name="Bork P."/>
            <person name="Aranda M."/>
            <person name="Bao R."/>
            <person name="Beermann A."/>
            <person name="Berns N."/>
            <person name="Bolognesi R."/>
            <person name="Bonneton F."/>
            <person name="Bopp D."/>
            <person name="Brown S.J."/>
            <person name="Bucher G."/>
            <person name="Butts T."/>
            <person name="Chaumot A."/>
            <person name="Denell R.E."/>
            <person name="Ferrier D.E."/>
            <person name="Friedrich M."/>
            <person name="Gordon C.M."/>
            <person name="Jindra M."/>
            <person name="Klingler M."/>
            <person name="Lan Q."/>
            <person name="Lattorff H.M."/>
            <person name="Laudet V."/>
            <person name="von Levetsow C."/>
            <person name="Liu Z."/>
            <person name="Lutz R."/>
            <person name="Lynch J.A."/>
            <person name="da Fonseca R.N."/>
            <person name="Posnien N."/>
            <person name="Reuter R."/>
            <person name="Roth S."/>
            <person name="Savard J."/>
            <person name="Schinko J.B."/>
            <person name="Schmitt C."/>
            <person name="Schoppmeier M."/>
            <person name="Schroder R."/>
            <person name="Shippy T.D."/>
            <person name="Simonnet F."/>
            <person name="Marques-Souza H."/>
            <person name="Tautz D."/>
            <person name="Tomoyasu Y."/>
            <person name="Trauner J."/>
            <person name="Van der Zee M."/>
            <person name="Vervoort M."/>
            <person name="Wittkopp N."/>
            <person name="Wimmer E.A."/>
            <person name="Yang X."/>
            <person name="Jones A.K."/>
            <person name="Sattelle D.B."/>
            <person name="Ebert P.R."/>
            <person name="Nelson D."/>
            <person name="Scott J.G."/>
            <person name="Beeman R.W."/>
            <person name="Muthukrishnan S."/>
            <person name="Kramer K.J."/>
            <person name="Arakane Y."/>
            <person name="Beeman R.W."/>
            <person name="Zhu Q."/>
            <person name="Hogenkamp D."/>
            <person name="Dixit R."/>
            <person name="Oppert B."/>
            <person name="Jiang H."/>
            <person name="Zou Z."/>
            <person name="Marshall J."/>
            <person name="Elpidina E."/>
            <person name="Vinokurov K."/>
            <person name="Oppert C."/>
            <person name="Zou Z."/>
            <person name="Evans J."/>
            <person name="Lu Z."/>
            <person name="Zhao P."/>
            <person name="Sumathipala N."/>
            <person name="Altincicek B."/>
            <person name="Vilcinskas A."/>
            <person name="Williams M."/>
            <person name="Hultmark D."/>
            <person name="Hetru C."/>
            <person name="Jiang H."/>
            <person name="Grimmelikhuijzen C.J."/>
            <person name="Hauser F."/>
            <person name="Cazzamali G."/>
            <person name="Williamson M."/>
            <person name="Park Y."/>
            <person name="Li B."/>
            <person name="Tanaka Y."/>
            <person name="Predel R."/>
            <person name="Neupert S."/>
            <person name="Schachtner J."/>
            <person name="Verleyen P."/>
            <person name="Raible F."/>
            <person name="Bork P."/>
            <person name="Friedrich M."/>
            <person name="Walden K.K."/>
            <person name="Robertson H.M."/>
            <person name="Angeli S."/>
            <person name="Foret S."/>
            <person name="Bucher G."/>
            <person name="Schuetz S."/>
            <person name="Maleszka R."/>
            <person name="Wimmer E.A."/>
            <person name="Beeman R.W."/>
            <person name="Lorenzen M."/>
            <person name="Tomoyasu Y."/>
            <person name="Miller S.C."/>
            <person name="Grossmann D."/>
            <person name="Bucher G."/>
        </authorList>
    </citation>
    <scope>NUCLEOTIDE SEQUENCE [LARGE SCALE GENOMIC DNA]</scope>
    <source>
        <strain evidence="2 3">Georgia GA2</strain>
    </source>
</reference>
<dbReference type="InParanoid" id="D6WP53"/>
<keyword evidence="1" id="KW-0812">Transmembrane</keyword>
<dbReference type="HOGENOM" id="CLU_038007_0_0_1"/>
<dbReference type="PhylomeDB" id="D6WP53"/>
<reference evidence="2 3" key="2">
    <citation type="journal article" date="2010" name="Nucleic Acids Res.">
        <title>BeetleBase in 2010: revisions to provide comprehensive genomic information for Tribolium castaneum.</title>
        <authorList>
            <person name="Kim H.S."/>
            <person name="Murphy T."/>
            <person name="Xia J."/>
            <person name="Caragea D."/>
            <person name="Park Y."/>
            <person name="Beeman R.W."/>
            <person name="Lorenzen M.D."/>
            <person name="Butcher S."/>
            <person name="Manak J.R."/>
            <person name="Brown S.J."/>
        </authorList>
    </citation>
    <scope>GENOME REANNOTATION</scope>
    <source>
        <strain evidence="2 3">Georgia GA2</strain>
    </source>
</reference>
<accession>D6WP53</accession>
<dbReference type="PANTHER" id="PTHR47113">
    <property type="entry name" value="LD09343P"/>
    <property type="match status" value="1"/>
</dbReference>
<name>D6WP53_TRICA</name>
<keyword evidence="3" id="KW-1185">Reference proteome</keyword>
<dbReference type="PROSITE" id="PS51221">
    <property type="entry name" value="TTL"/>
    <property type="match status" value="1"/>
</dbReference>
<keyword evidence="1" id="KW-0472">Membrane</keyword>
<dbReference type="InterPro" id="IPR004344">
    <property type="entry name" value="TTL/TTLL_fam"/>
</dbReference>
<dbReference type="STRING" id="7070.D6WP53"/>
<dbReference type="Pfam" id="PF03133">
    <property type="entry name" value="TTL"/>
    <property type="match status" value="1"/>
</dbReference>
<proteinExistence type="predicted"/>
<keyword evidence="1" id="KW-1133">Transmembrane helix</keyword>
<dbReference type="InterPro" id="IPR053317">
    <property type="entry name" value="Tubulin_polyglutamylase"/>
</dbReference>
<evidence type="ECO:0000256" key="1">
    <source>
        <dbReference type="SAM" id="Phobius"/>
    </source>
</evidence>
<dbReference type="Proteomes" id="UP000007266">
    <property type="component" value="Linkage group 7"/>
</dbReference>
<dbReference type="OrthoDB" id="202825at2759"/>
<gene>
    <name evidence="2" type="primary">AUGUSTUS-3.0.2_14517</name>
    <name evidence="2" type="ORF">TcasGA2_TC014517</name>
</gene>
<dbReference type="AlphaFoldDB" id="D6WP53"/>
<organism evidence="2 3">
    <name type="scientific">Tribolium castaneum</name>
    <name type="common">Red flour beetle</name>
    <dbReference type="NCBI Taxonomy" id="7070"/>
    <lineage>
        <taxon>Eukaryota</taxon>
        <taxon>Metazoa</taxon>
        <taxon>Ecdysozoa</taxon>
        <taxon>Arthropoda</taxon>
        <taxon>Hexapoda</taxon>
        <taxon>Insecta</taxon>
        <taxon>Pterygota</taxon>
        <taxon>Neoptera</taxon>
        <taxon>Endopterygota</taxon>
        <taxon>Coleoptera</taxon>
        <taxon>Polyphaga</taxon>
        <taxon>Cucujiformia</taxon>
        <taxon>Tenebrionidae</taxon>
        <taxon>Tenebrionidae incertae sedis</taxon>
        <taxon>Tribolium</taxon>
    </lineage>
</organism>
<dbReference type="EMBL" id="KQ971352">
    <property type="protein sequence ID" value="EFA07282.1"/>
    <property type="molecule type" value="Genomic_DNA"/>
</dbReference>
<dbReference type="SUPFAM" id="SSF56059">
    <property type="entry name" value="Glutathione synthetase ATP-binding domain-like"/>
    <property type="match status" value="1"/>
</dbReference>
<dbReference type="KEGG" id="tca:660482"/>
<protein>
    <submittedName>
        <fullName evidence="2">Tubulin polyglutamylase TTLL4-like Protein</fullName>
    </submittedName>
</protein>